<dbReference type="EC" id="2.7.13.3" evidence="3"/>
<dbReference type="GO" id="GO:0005886">
    <property type="term" value="C:plasma membrane"/>
    <property type="evidence" value="ECO:0007669"/>
    <property type="project" value="TreeGrafter"/>
</dbReference>
<evidence type="ECO:0000313" key="14">
    <source>
        <dbReference type="EMBL" id="TDG18377.1"/>
    </source>
</evidence>
<protein>
    <recommendedName>
        <fullName evidence="3">histidine kinase</fullName>
        <ecNumber evidence="3">2.7.13.3</ecNumber>
    </recommendedName>
</protein>
<evidence type="ECO:0000259" key="13">
    <source>
        <dbReference type="PROSITE" id="PS50885"/>
    </source>
</evidence>
<dbReference type="EMBL" id="SMRP01000031">
    <property type="protein sequence ID" value="TDG18377.1"/>
    <property type="molecule type" value="Genomic_DNA"/>
</dbReference>
<feature type="domain" description="Histidine kinase" evidence="12">
    <location>
        <begin position="270"/>
        <end position="469"/>
    </location>
</feature>
<feature type="transmembrane region" description="Helical" evidence="11">
    <location>
        <begin position="41"/>
        <end position="59"/>
    </location>
</feature>
<evidence type="ECO:0000256" key="2">
    <source>
        <dbReference type="ARBA" id="ARBA00004370"/>
    </source>
</evidence>
<dbReference type="SUPFAM" id="SSF47384">
    <property type="entry name" value="Homodimeric domain of signal transducing histidine kinase"/>
    <property type="match status" value="1"/>
</dbReference>
<evidence type="ECO:0000259" key="12">
    <source>
        <dbReference type="PROSITE" id="PS50109"/>
    </source>
</evidence>
<dbReference type="InterPro" id="IPR003660">
    <property type="entry name" value="HAMP_dom"/>
</dbReference>
<keyword evidence="6 11" id="KW-0812">Transmembrane</keyword>
<evidence type="ECO:0000256" key="9">
    <source>
        <dbReference type="ARBA" id="ARBA00023012"/>
    </source>
</evidence>
<comment type="caution">
    <text evidence="14">The sequence shown here is derived from an EMBL/GenBank/DDBJ whole genome shotgun (WGS) entry which is preliminary data.</text>
</comment>
<dbReference type="CDD" id="cd00082">
    <property type="entry name" value="HisKA"/>
    <property type="match status" value="1"/>
</dbReference>
<dbReference type="PROSITE" id="PS50885">
    <property type="entry name" value="HAMP"/>
    <property type="match status" value="1"/>
</dbReference>
<keyword evidence="9" id="KW-0902">Two-component regulatory system</keyword>
<dbReference type="CDD" id="cd06225">
    <property type="entry name" value="HAMP"/>
    <property type="match status" value="1"/>
</dbReference>
<keyword evidence="5" id="KW-0808">Transferase</keyword>
<keyword evidence="15" id="KW-1185">Reference proteome</keyword>
<dbReference type="PANTHER" id="PTHR45436">
    <property type="entry name" value="SENSOR HISTIDINE KINASE YKOH"/>
    <property type="match status" value="1"/>
</dbReference>
<dbReference type="InterPro" id="IPR003594">
    <property type="entry name" value="HATPase_dom"/>
</dbReference>
<dbReference type="PANTHER" id="PTHR45436:SF8">
    <property type="entry name" value="HISTIDINE KINASE"/>
    <property type="match status" value="1"/>
</dbReference>
<keyword evidence="4" id="KW-0597">Phosphoprotein</keyword>
<dbReference type="InterPro" id="IPR036097">
    <property type="entry name" value="HisK_dim/P_sf"/>
</dbReference>
<evidence type="ECO:0000256" key="10">
    <source>
        <dbReference type="ARBA" id="ARBA00023136"/>
    </source>
</evidence>
<evidence type="ECO:0000256" key="6">
    <source>
        <dbReference type="ARBA" id="ARBA00022692"/>
    </source>
</evidence>
<dbReference type="PRINTS" id="PR00344">
    <property type="entry name" value="BCTRLSENSOR"/>
</dbReference>
<dbReference type="OrthoDB" id="9809766at2"/>
<dbReference type="InterPro" id="IPR003661">
    <property type="entry name" value="HisK_dim/P_dom"/>
</dbReference>
<dbReference type="AlphaFoldDB" id="A0A4V2ZY27"/>
<accession>A0A4V2ZY27</accession>
<dbReference type="GO" id="GO:0000155">
    <property type="term" value="F:phosphorelay sensor kinase activity"/>
    <property type="evidence" value="ECO:0007669"/>
    <property type="project" value="InterPro"/>
</dbReference>
<gene>
    <name evidence="14" type="ORF">EYW47_34365</name>
</gene>
<feature type="transmembrane region" description="Helical" evidence="11">
    <location>
        <begin position="189"/>
        <end position="210"/>
    </location>
</feature>
<dbReference type="Gene3D" id="3.30.565.10">
    <property type="entry name" value="Histidine kinase-like ATPase, C-terminal domain"/>
    <property type="match status" value="1"/>
</dbReference>
<dbReference type="InterPro" id="IPR004358">
    <property type="entry name" value="Sig_transdc_His_kin-like_C"/>
</dbReference>
<evidence type="ECO:0000313" key="15">
    <source>
        <dbReference type="Proteomes" id="UP000295722"/>
    </source>
</evidence>
<dbReference type="Proteomes" id="UP000295722">
    <property type="component" value="Unassembled WGS sequence"/>
</dbReference>
<dbReference type="SUPFAM" id="SSF158472">
    <property type="entry name" value="HAMP domain-like"/>
    <property type="match status" value="1"/>
</dbReference>
<dbReference type="SMART" id="SM00304">
    <property type="entry name" value="HAMP"/>
    <property type="match status" value="1"/>
</dbReference>
<evidence type="ECO:0000256" key="5">
    <source>
        <dbReference type="ARBA" id="ARBA00022679"/>
    </source>
</evidence>
<dbReference type="InterPro" id="IPR050428">
    <property type="entry name" value="TCS_sensor_his_kinase"/>
</dbReference>
<keyword evidence="8 11" id="KW-1133">Transmembrane helix</keyword>
<dbReference type="SMART" id="SM00387">
    <property type="entry name" value="HATPase_c"/>
    <property type="match status" value="1"/>
</dbReference>
<evidence type="ECO:0000256" key="11">
    <source>
        <dbReference type="SAM" id="Phobius"/>
    </source>
</evidence>
<sequence>MNLPGWVAGRTGAFVPEAPRVRAQAGDIGHDRWQTTTFRWFAAYAAIFSVSFMVLLGFIQYSVTHAMIRETDSGLRWQLRYFDSRSDASLGAAIDARLRRENRRQNFYGLFSADGHWIAGDIHAMPAELALDPWGRSHEHVRGQTMMLDIGAAQPALRAMGEVRADGSRLVVARTLSDVRHVHGELLKALYGGGLLCLCGSLCAGLLLSMRQIRRVAEIRRATGRIAGGDLGERLPVAGRDELDMLAHLVNRMLDEVERLMGEVKSACDGIAHDLRTPLTRLRLRLSHAADAMERRGEPAMAAVLVSAREEADTVLERFSALLRISEIGAIKRRSAFAPVALADLVAELCELYAPLSEEKAIELRIALADVAPVDADRALLFEAFSNLLDNAIKFAPHGGAVRVALHATYAGAQFSVTDNGPGIAPEERDAVLGRYYRSDAARHVPGTGLGLGIVAAVLRLHDYRLAIGAAVPDFVPAFAPEFAHGAGPGTAAHASMSTGTGTGTTVTIDCWPAHSWHNTRYQ</sequence>
<keyword evidence="7 14" id="KW-0418">Kinase</keyword>
<reference evidence="14 15" key="1">
    <citation type="submission" date="2019-03" db="EMBL/GenBank/DDBJ databases">
        <title>Paraburkholderia sp. 4M-K11, isolated from subtropical forest soil.</title>
        <authorList>
            <person name="Gao Z.-H."/>
            <person name="Qiu L.-H."/>
        </authorList>
    </citation>
    <scope>NUCLEOTIDE SEQUENCE [LARGE SCALE GENOMIC DNA]</scope>
    <source>
        <strain evidence="14 15">4M-K11</strain>
    </source>
</reference>
<dbReference type="InterPro" id="IPR036890">
    <property type="entry name" value="HATPase_C_sf"/>
</dbReference>
<name>A0A4V2ZY27_9BURK</name>
<evidence type="ECO:0000256" key="8">
    <source>
        <dbReference type="ARBA" id="ARBA00022989"/>
    </source>
</evidence>
<dbReference type="Gene3D" id="1.10.287.130">
    <property type="match status" value="1"/>
</dbReference>
<dbReference type="InterPro" id="IPR005467">
    <property type="entry name" value="His_kinase_dom"/>
</dbReference>
<dbReference type="Pfam" id="PF00672">
    <property type="entry name" value="HAMP"/>
    <property type="match status" value="1"/>
</dbReference>
<feature type="domain" description="HAMP" evidence="13">
    <location>
        <begin position="210"/>
        <end position="262"/>
    </location>
</feature>
<keyword evidence="10 11" id="KW-0472">Membrane</keyword>
<dbReference type="PROSITE" id="PS50109">
    <property type="entry name" value="HIS_KIN"/>
    <property type="match status" value="1"/>
</dbReference>
<organism evidence="14 15">
    <name type="scientific">Paraburkholderia silviterrae</name>
    <dbReference type="NCBI Taxonomy" id="2528715"/>
    <lineage>
        <taxon>Bacteria</taxon>
        <taxon>Pseudomonadati</taxon>
        <taxon>Pseudomonadota</taxon>
        <taxon>Betaproteobacteria</taxon>
        <taxon>Burkholderiales</taxon>
        <taxon>Burkholderiaceae</taxon>
        <taxon>Paraburkholderia</taxon>
    </lineage>
</organism>
<dbReference type="RefSeq" id="WP_133199269.1">
    <property type="nucleotide sequence ID" value="NZ_JBHUCW010000041.1"/>
</dbReference>
<evidence type="ECO:0000256" key="1">
    <source>
        <dbReference type="ARBA" id="ARBA00000085"/>
    </source>
</evidence>
<comment type="catalytic activity">
    <reaction evidence="1">
        <text>ATP + protein L-histidine = ADP + protein N-phospho-L-histidine.</text>
        <dbReference type="EC" id="2.7.13.3"/>
    </reaction>
</comment>
<proteinExistence type="predicted"/>
<evidence type="ECO:0000256" key="7">
    <source>
        <dbReference type="ARBA" id="ARBA00022777"/>
    </source>
</evidence>
<comment type="subcellular location">
    <subcellularLocation>
        <location evidence="2">Membrane</location>
    </subcellularLocation>
</comment>
<dbReference type="Pfam" id="PF02518">
    <property type="entry name" value="HATPase_c"/>
    <property type="match status" value="1"/>
</dbReference>
<evidence type="ECO:0000256" key="3">
    <source>
        <dbReference type="ARBA" id="ARBA00012438"/>
    </source>
</evidence>
<dbReference type="SUPFAM" id="SSF55874">
    <property type="entry name" value="ATPase domain of HSP90 chaperone/DNA topoisomerase II/histidine kinase"/>
    <property type="match status" value="1"/>
</dbReference>
<evidence type="ECO:0000256" key="4">
    <source>
        <dbReference type="ARBA" id="ARBA00022553"/>
    </source>
</evidence>